<dbReference type="Gene3D" id="3.30.300.30">
    <property type="match status" value="1"/>
</dbReference>
<dbReference type="InterPro" id="IPR006162">
    <property type="entry name" value="Ppantetheine_attach_site"/>
</dbReference>
<dbReference type="Pfam" id="PF13193">
    <property type="entry name" value="AMP-binding_C"/>
    <property type="match status" value="1"/>
</dbReference>
<dbReference type="InterPro" id="IPR010060">
    <property type="entry name" value="NRPS_synth"/>
</dbReference>
<gene>
    <name evidence="5" type="primary">srfAB</name>
    <name evidence="5" type="ORF">IMCC3317_07900</name>
</gene>
<dbReference type="PROSITE" id="PS00455">
    <property type="entry name" value="AMP_BINDING"/>
    <property type="match status" value="1"/>
</dbReference>
<dbReference type="FunFam" id="3.30.300.30:FF:000010">
    <property type="entry name" value="Enterobactin synthetase component F"/>
    <property type="match status" value="1"/>
</dbReference>
<dbReference type="CDD" id="cd19531">
    <property type="entry name" value="LCL_NRPS-like"/>
    <property type="match status" value="1"/>
</dbReference>
<evidence type="ECO:0000313" key="5">
    <source>
        <dbReference type="EMBL" id="QHI35444.1"/>
    </source>
</evidence>
<dbReference type="NCBIfam" id="TIGR01733">
    <property type="entry name" value="AA-adenyl-dom"/>
    <property type="match status" value="1"/>
</dbReference>
<dbReference type="EMBL" id="CP019288">
    <property type="protein sequence ID" value="QHI35444.1"/>
    <property type="molecule type" value="Genomic_DNA"/>
</dbReference>
<dbReference type="GO" id="GO:0044550">
    <property type="term" value="P:secondary metabolite biosynthetic process"/>
    <property type="evidence" value="ECO:0007669"/>
    <property type="project" value="UniProtKB-ARBA"/>
</dbReference>
<dbReference type="InterPro" id="IPR000873">
    <property type="entry name" value="AMP-dep_synth/lig_dom"/>
</dbReference>
<dbReference type="InterPro" id="IPR036736">
    <property type="entry name" value="ACP-like_sf"/>
</dbReference>
<dbReference type="Gene3D" id="3.30.559.30">
    <property type="entry name" value="Nonribosomal peptide synthetase, condensation domain"/>
    <property type="match status" value="2"/>
</dbReference>
<dbReference type="InterPro" id="IPR045851">
    <property type="entry name" value="AMP-bd_C_sf"/>
</dbReference>
<dbReference type="GO" id="GO:0003824">
    <property type="term" value="F:catalytic activity"/>
    <property type="evidence" value="ECO:0007669"/>
    <property type="project" value="InterPro"/>
</dbReference>
<organism evidence="5 6">
    <name type="scientific">Kordia antarctica</name>
    <dbReference type="NCBI Taxonomy" id="1218801"/>
    <lineage>
        <taxon>Bacteria</taxon>
        <taxon>Pseudomonadati</taxon>
        <taxon>Bacteroidota</taxon>
        <taxon>Flavobacteriia</taxon>
        <taxon>Flavobacteriales</taxon>
        <taxon>Flavobacteriaceae</taxon>
        <taxon>Kordia</taxon>
    </lineage>
</organism>
<dbReference type="InterPro" id="IPR025110">
    <property type="entry name" value="AMP-bd_C"/>
</dbReference>
<comment type="cofactor">
    <cofactor evidence="1">
        <name>pantetheine 4'-phosphate</name>
        <dbReference type="ChEBI" id="CHEBI:47942"/>
    </cofactor>
</comment>
<dbReference type="PROSITE" id="PS00012">
    <property type="entry name" value="PHOSPHOPANTETHEINE"/>
    <property type="match status" value="1"/>
</dbReference>
<dbReference type="PANTHER" id="PTHR45398">
    <property type="match status" value="1"/>
</dbReference>
<dbReference type="Pfam" id="PF00550">
    <property type="entry name" value="PP-binding"/>
    <property type="match status" value="1"/>
</dbReference>
<evidence type="ECO:0000313" key="6">
    <source>
        <dbReference type="Proteomes" id="UP000464657"/>
    </source>
</evidence>
<dbReference type="InterPro" id="IPR010071">
    <property type="entry name" value="AA_adenyl_dom"/>
</dbReference>
<dbReference type="Pfam" id="PF00501">
    <property type="entry name" value="AMP-binding"/>
    <property type="match status" value="1"/>
</dbReference>
<name>A0A7L4ZHN6_9FLAO</name>
<evidence type="ECO:0000256" key="1">
    <source>
        <dbReference type="ARBA" id="ARBA00001957"/>
    </source>
</evidence>
<keyword evidence="2" id="KW-0596">Phosphopantetheine</keyword>
<evidence type="ECO:0000256" key="2">
    <source>
        <dbReference type="ARBA" id="ARBA00022450"/>
    </source>
</evidence>
<dbReference type="InterPro" id="IPR001242">
    <property type="entry name" value="Condensation_dom"/>
</dbReference>
<proteinExistence type="predicted"/>
<dbReference type="CDD" id="cd05930">
    <property type="entry name" value="A_NRPS"/>
    <property type="match status" value="1"/>
</dbReference>
<dbReference type="Pfam" id="PF00668">
    <property type="entry name" value="Condensation"/>
    <property type="match status" value="2"/>
</dbReference>
<dbReference type="SUPFAM" id="SSF52777">
    <property type="entry name" value="CoA-dependent acyltransferases"/>
    <property type="match status" value="4"/>
</dbReference>
<dbReference type="SUPFAM" id="SSF56801">
    <property type="entry name" value="Acetyl-CoA synthetase-like"/>
    <property type="match status" value="1"/>
</dbReference>
<dbReference type="Proteomes" id="UP000464657">
    <property type="component" value="Chromosome"/>
</dbReference>
<dbReference type="PANTHER" id="PTHR45398:SF1">
    <property type="entry name" value="ENZYME, PUTATIVE (JCVI)-RELATED"/>
    <property type="match status" value="1"/>
</dbReference>
<dbReference type="SUPFAM" id="SSF47336">
    <property type="entry name" value="ACP-like"/>
    <property type="match status" value="1"/>
</dbReference>
<dbReference type="PROSITE" id="PS50075">
    <property type="entry name" value="CARRIER"/>
    <property type="match status" value="1"/>
</dbReference>
<dbReference type="InterPro" id="IPR023213">
    <property type="entry name" value="CAT-like_dom_sf"/>
</dbReference>
<dbReference type="InterPro" id="IPR009081">
    <property type="entry name" value="PP-bd_ACP"/>
</dbReference>
<dbReference type="CDD" id="cd19534">
    <property type="entry name" value="E_NRPS"/>
    <property type="match status" value="1"/>
</dbReference>
<feature type="domain" description="Carrier" evidence="4">
    <location>
        <begin position="1011"/>
        <end position="1085"/>
    </location>
</feature>
<dbReference type="Gene3D" id="1.10.1200.10">
    <property type="entry name" value="ACP-like"/>
    <property type="match status" value="1"/>
</dbReference>
<sequence length="1556" mass="178172">MVDLINKLATQNIHVFLESGVLKVSAVSDIDPLLIKEIRNSKEQLIQYLSQFDAGQEDNIPLTMENTSYPLSSSQYRIWLLSQLEEGSIAYNMYSLNTINGEIDKLAIETAFKKIVKRHEILRTVFKENNEGELRQYIKNMNEIDTNIRYLDCSNKSIADIQKNAQKEFIASFDLELGLLVRLSLYKVESDKYWLLLGMHHIISDGWSMGVFIKEFLEIYEAITKNRKENLPELTIQYKDYAVWQQNLLNDTNQKQQKTFWTDQLNSTLPVLNLPTDYPRPPIKTYNGAKKRKVFNSETFKRFNAFCYKEEGTLFIGLLTILNIFLYKCTNQTDFIIGTPVAGRNSVDLEHQLGCYINTLALRNSFTSKTSFLKLFHDIKKNTISVFENDQYPFDELVKSLDLKQDASRTPIFDVMLLLQNDETAEISEDTNKDITIGSFDVAPKVYSKFDITFGFEEYGDDLVATIEYNTDLFKETTILRFFDHIETLMEACTSNSKMGINALNFLNATEKEAVVNTFNPKLNWDKKWTSINQLFEAQVQKKSHQIAVVVKETEISYKTLNERACQFANFLSKKYKIVHGDIIGVHAERDEWLMTIILGIQKLGAVYVPIEIDYPQERIDYIASNCKSKIIINTTTVQEFVSSIDTYEKSKLSTATTQDDITYIIYTSGSTGQPKGVKISHKNVSSFISWARSEFSLDDIDTVLATTSVSFDISIFEFFYTLCSGKKLVLFKNVFEIEATDLKEGKILLNTVPSAMDILRAKQIDFRAFTAINLAGEQLKESHLKGVDLQKVKVRNLYGPTENTIYTTTAIITDKKAINIGAPVDNTNIYILSDTMNFQPVGVPGELCITGLGLSPGYINNEEITNEKFIDNPYVKGQKLYKTGDIGRWLPNGTIQLYGRKDFQVKIRGYRIELGEIESKLNQYNTIKTSVVIAKRIKEQMELIAYIVPEKELEISELRNYLGKSLPQYMLPNYFVKLKELPLLTNGKLDRSKLPNPEGTTLESEDIYEAPTTEIEELLVQIYEYIFPNRRIGIQDSFFRLGGDSIKSIQIVSRLKQNGYKVDLKDILQFPVIKELSHKVFPLTKKIDQEIIVGKLSLSPIQKWFLNTERTSKHHFNQSVILKSNHVVSREAVEAVIAKLVLHHDALRMVFYKEKGIWIQENEGNTKGYIFEEKEVSNDEDYKAYCDAFQANFVLEEGPLFKVALLKNKNEEYLLFTAHHLIIDGVSWRILLEDFTNLHSQYLQGESFAMPLKTHSFGYWVDQLTIFSKTNHIQKQLPYWTQLVNNAKHADKLPIDINTTDNFYGDSSIASFALSEELTNLLLTKANEAYSTSVNDVLLASFSAALLEVFGMQKVFVNMEGHGREQIEDDLDITRTVGWFTTLFPVYINVEKKEAEDHLVSVKETLHRIPDKGIGYGILKYISNTIETISSEITFNYLGDFGSNVPNDNKESNHFEYTNVYKGNVLSSTMERDALLDISGMVVAGILSIQIGYSAKQFYRETIQGLLAAYEKNLTDLIQTLSNREKTITPVDLTYKKLNVDQFKKLEKLFQKKEN</sequence>
<reference evidence="5 6" key="1">
    <citation type="journal article" date="2013" name="Int. J. Syst. Evol. Microbiol.">
        <title>Kordia antarctica sp. nov., isolated from Antarctic seawater.</title>
        <authorList>
            <person name="Baek K."/>
            <person name="Choi A."/>
            <person name="Kang I."/>
            <person name="Lee K."/>
            <person name="Cho J.C."/>
        </authorList>
    </citation>
    <scope>NUCLEOTIDE SEQUENCE [LARGE SCALE GENOMIC DNA]</scope>
    <source>
        <strain evidence="5 6">IMCC3317</strain>
    </source>
</reference>
<dbReference type="Gene3D" id="3.30.559.10">
    <property type="entry name" value="Chloramphenicol acetyltransferase-like domain"/>
    <property type="match status" value="2"/>
</dbReference>
<protein>
    <submittedName>
        <fullName evidence="5">Surfactin synthase subunit 2</fullName>
    </submittedName>
</protein>
<dbReference type="RefSeq" id="WP_160128186.1">
    <property type="nucleotide sequence ID" value="NZ_CP019288.1"/>
</dbReference>
<dbReference type="Gene3D" id="2.30.38.10">
    <property type="entry name" value="Luciferase, Domain 3"/>
    <property type="match status" value="1"/>
</dbReference>
<evidence type="ECO:0000259" key="4">
    <source>
        <dbReference type="PROSITE" id="PS50075"/>
    </source>
</evidence>
<evidence type="ECO:0000256" key="3">
    <source>
        <dbReference type="ARBA" id="ARBA00022553"/>
    </source>
</evidence>
<accession>A0A7L4ZHN6</accession>
<dbReference type="InterPro" id="IPR020845">
    <property type="entry name" value="AMP-binding_CS"/>
</dbReference>
<dbReference type="NCBIfam" id="TIGR01720">
    <property type="entry name" value="NRPS-para261"/>
    <property type="match status" value="1"/>
</dbReference>
<dbReference type="Gene3D" id="3.40.50.980">
    <property type="match status" value="2"/>
</dbReference>
<keyword evidence="6" id="KW-1185">Reference proteome</keyword>
<dbReference type="OrthoDB" id="9778690at2"/>
<keyword evidence="3" id="KW-0597">Phosphoprotein</keyword>
<dbReference type="KEGG" id="kan:IMCC3317_07900"/>